<dbReference type="STRING" id="74649.A0A2P6SLT9"/>
<accession>A0A2P6SLT9</accession>
<dbReference type="PANTHER" id="PTHR35127">
    <property type="entry name" value="OS03G0736900 PROTEIN"/>
    <property type="match status" value="1"/>
</dbReference>
<comment type="caution">
    <text evidence="2">The sequence shown here is derived from an EMBL/GenBank/DDBJ whole genome shotgun (WGS) entry which is preliminary data.</text>
</comment>
<dbReference type="Proteomes" id="UP000238479">
    <property type="component" value="Chromosome 1"/>
</dbReference>
<evidence type="ECO:0000313" key="2">
    <source>
        <dbReference type="EMBL" id="PRQ59623.1"/>
    </source>
</evidence>
<proteinExistence type="predicted"/>
<feature type="domain" description="DUF7804" evidence="1">
    <location>
        <begin position="72"/>
        <end position="148"/>
    </location>
</feature>
<evidence type="ECO:0000259" key="1">
    <source>
        <dbReference type="Pfam" id="PF25089"/>
    </source>
</evidence>
<dbReference type="OMA" id="ECGPACY"/>
<dbReference type="AlphaFoldDB" id="A0A2P6SLT9"/>
<reference evidence="2 3" key="1">
    <citation type="journal article" date="2018" name="Nat. Genet.">
        <title>The Rosa genome provides new insights in the design of modern roses.</title>
        <authorList>
            <person name="Bendahmane M."/>
        </authorList>
    </citation>
    <scope>NUCLEOTIDE SEQUENCE [LARGE SCALE GENOMIC DNA]</scope>
    <source>
        <strain evidence="3">cv. Old Blush</strain>
    </source>
</reference>
<evidence type="ECO:0000313" key="3">
    <source>
        <dbReference type="Proteomes" id="UP000238479"/>
    </source>
</evidence>
<sequence length="230" mass="25265">MASSLGIHCGGTRYVGRQDQNNLCSSSDYARRCSCSVAMPAPRNRGRGTIVNSSSVAVAETKRSVGRERSGSEKVDEWMRDSVTEIVKNLREAPLLVHVYDGKEKRRMETEKKVEEENWDALKGKWEAGEAPLPEGVIFVEELMDDGEVDGTEDSVIDGITRAWGLVVQGKGEESGPACYLLKTSRVNVGSGYGLGVGMGCTHFCLVRVKSFRETAQSQLKNSWLLQAQM</sequence>
<dbReference type="Pfam" id="PF25089">
    <property type="entry name" value="DUF7804"/>
    <property type="match status" value="1"/>
</dbReference>
<keyword evidence="3" id="KW-1185">Reference proteome</keyword>
<organism evidence="2 3">
    <name type="scientific">Rosa chinensis</name>
    <name type="common">China rose</name>
    <dbReference type="NCBI Taxonomy" id="74649"/>
    <lineage>
        <taxon>Eukaryota</taxon>
        <taxon>Viridiplantae</taxon>
        <taxon>Streptophyta</taxon>
        <taxon>Embryophyta</taxon>
        <taxon>Tracheophyta</taxon>
        <taxon>Spermatophyta</taxon>
        <taxon>Magnoliopsida</taxon>
        <taxon>eudicotyledons</taxon>
        <taxon>Gunneridae</taxon>
        <taxon>Pentapetalae</taxon>
        <taxon>rosids</taxon>
        <taxon>fabids</taxon>
        <taxon>Rosales</taxon>
        <taxon>Rosaceae</taxon>
        <taxon>Rosoideae</taxon>
        <taxon>Rosoideae incertae sedis</taxon>
        <taxon>Rosa</taxon>
    </lineage>
</organism>
<gene>
    <name evidence="2" type="ORF">RchiOBHm_Chr1g0372231</name>
</gene>
<dbReference type="InterPro" id="IPR056706">
    <property type="entry name" value="DUF7804"/>
</dbReference>
<dbReference type="Gramene" id="PRQ59623">
    <property type="protein sequence ID" value="PRQ59623"/>
    <property type="gene ID" value="RchiOBHm_Chr1g0372231"/>
</dbReference>
<dbReference type="EMBL" id="PDCK01000039">
    <property type="protein sequence ID" value="PRQ59623.1"/>
    <property type="molecule type" value="Genomic_DNA"/>
</dbReference>
<dbReference type="OrthoDB" id="2013011at2759"/>
<dbReference type="PANTHER" id="PTHR35127:SF1">
    <property type="entry name" value="GENOME ASSEMBLY, CHROMOSOME: A10"/>
    <property type="match status" value="1"/>
</dbReference>
<protein>
    <recommendedName>
        <fullName evidence="1">DUF7804 domain-containing protein</fullName>
    </recommendedName>
</protein>
<name>A0A2P6SLT9_ROSCH</name>